<dbReference type="InterPro" id="IPR015130">
    <property type="entry name" value="Lys-AminoMut_A"/>
</dbReference>
<protein>
    <submittedName>
        <fullName evidence="2">Ornithine aminomutase</fullName>
    </submittedName>
</protein>
<dbReference type="Gene3D" id="6.10.250.2220">
    <property type="match status" value="1"/>
</dbReference>
<comment type="caution">
    <text evidence="2">The sequence shown here is derived from an EMBL/GenBank/DDBJ whole genome shotgun (WGS) entry which is preliminary data.</text>
</comment>
<evidence type="ECO:0000313" key="3">
    <source>
        <dbReference type="Proteomes" id="UP000234857"/>
    </source>
</evidence>
<feature type="domain" description="D-Lysine 5,6-aminomutase alpha subunit" evidence="1">
    <location>
        <begin position="2"/>
        <end position="107"/>
    </location>
</feature>
<organism evidence="2 3">
    <name type="scientific">Muiribacterium halophilum</name>
    <dbReference type="NCBI Taxonomy" id="2053465"/>
    <lineage>
        <taxon>Bacteria</taxon>
        <taxon>Candidatus Muiribacteriota</taxon>
        <taxon>Candidatus Muiribacteriia</taxon>
        <taxon>Candidatus Muiribacteriales</taxon>
        <taxon>Candidatus Muiribacteriaceae</taxon>
        <taxon>Candidatus Muiribacterium</taxon>
    </lineage>
</organism>
<evidence type="ECO:0000313" key="2">
    <source>
        <dbReference type="EMBL" id="PLX17280.1"/>
    </source>
</evidence>
<dbReference type="GO" id="GO:0003824">
    <property type="term" value="F:catalytic activity"/>
    <property type="evidence" value="ECO:0007669"/>
    <property type="project" value="InterPro"/>
</dbReference>
<dbReference type="SUPFAM" id="SSF51703">
    <property type="entry name" value="Cobalamin (vitamin B12)-dependent enzymes"/>
    <property type="match status" value="1"/>
</dbReference>
<dbReference type="EMBL" id="PKTG01000091">
    <property type="protein sequence ID" value="PLX17280.1"/>
    <property type="molecule type" value="Genomic_DNA"/>
</dbReference>
<dbReference type="GO" id="GO:0031419">
    <property type="term" value="F:cobalamin binding"/>
    <property type="evidence" value="ECO:0007669"/>
    <property type="project" value="InterPro"/>
</dbReference>
<dbReference type="InterPro" id="IPR016176">
    <property type="entry name" value="Cbl-dep_enz_cat"/>
</dbReference>
<dbReference type="Pfam" id="PF16552">
    <property type="entry name" value="OAM_alpha"/>
    <property type="match status" value="1"/>
</dbReference>
<dbReference type="Proteomes" id="UP000234857">
    <property type="component" value="Unassembled WGS sequence"/>
</dbReference>
<sequence length="120" mass="13526">MDLFEEKRKHLKDLNYKQLKERFWELASDITQPLVDFAKTHTSPSIERSVLLRMGFNSMEADAITKKAVEASLLGKGAGNIVLKYAKKTGLSYLDAGKKLIAMEDADKEMKTLFEGGSKR</sequence>
<accession>A0A2N5ZF36</accession>
<dbReference type="AlphaFoldDB" id="A0A2N5ZF36"/>
<name>A0A2N5ZF36_MUIH1</name>
<evidence type="ECO:0000259" key="1">
    <source>
        <dbReference type="Pfam" id="PF16552"/>
    </source>
</evidence>
<gene>
    <name evidence="2" type="ORF">C0601_07985</name>
</gene>
<dbReference type="Gene3D" id="1.10.8.1000">
    <property type="entry name" value="Ornithine 4,5 aminomutase S component, alpha subunit-like"/>
    <property type="match status" value="1"/>
</dbReference>
<reference evidence="2 3" key="1">
    <citation type="submission" date="2017-11" db="EMBL/GenBank/DDBJ databases">
        <title>Genome-resolved metagenomics identifies genetic mobility, metabolic interactions, and unexpected diversity in perchlorate-reducing communities.</title>
        <authorList>
            <person name="Barnum T.P."/>
            <person name="Figueroa I.A."/>
            <person name="Carlstrom C.I."/>
            <person name="Lucas L.N."/>
            <person name="Engelbrektson A.L."/>
            <person name="Coates J.D."/>
        </authorList>
    </citation>
    <scope>NUCLEOTIDE SEQUENCE [LARGE SCALE GENOMIC DNA]</scope>
    <source>
        <strain evidence="2">BM706</strain>
    </source>
</reference>
<proteinExistence type="predicted"/>